<dbReference type="SUPFAM" id="SSF53474">
    <property type="entry name" value="alpha/beta-Hydrolases"/>
    <property type="match status" value="1"/>
</dbReference>
<reference evidence="2 3" key="1">
    <citation type="journal article" date="2019" name="Int. J. Syst. Evol. Microbiol.">
        <title>The Global Catalogue of Microorganisms (GCM) 10K type strain sequencing project: providing services to taxonomists for standard genome sequencing and annotation.</title>
        <authorList>
            <consortium name="The Broad Institute Genomics Platform"/>
            <consortium name="The Broad Institute Genome Sequencing Center for Infectious Disease"/>
            <person name="Wu L."/>
            <person name="Ma J."/>
        </authorList>
    </citation>
    <scope>NUCLEOTIDE SEQUENCE [LARGE SCALE GENOMIC DNA]</scope>
    <source>
        <strain evidence="2 3">JCM 16240</strain>
    </source>
</reference>
<dbReference type="CDD" id="cd04301">
    <property type="entry name" value="NAT_SF"/>
    <property type="match status" value="1"/>
</dbReference>
<protein>
    <recommendedName>
        <fullName evidence="1">N-acetyltransferase domain-containing protein</fullName>
    </recommendedName>
</protein>
<dbReference type="InterPro" id="IPR008886">
    <property type="entry name" value="UPF0227/Esterase_YqiA"/>
</dbReference>
<dbReference type="PROSITE" id="PS51186">
    <property type="entry name" value="GNAT"/>
    <property type="match status" value="1"/>
</dbReference>
<comment type="caution">
    <text evidence="2">The sequence shown here is derived from an EMBL/GenBank/DDBJ whole genome shotgun (WGS) entry which is preliminary data.</text>
</comment>
<dbReference type="Gene3D" id="3.40.50.1820">
    <property type="entry name" value="alpha/beta hydrolase"/>
    <property type="match status" value="1"/>
</dbReference>
<evidence type="ECO:0000259" key="1">
    <source>
        <dbReference type="PROSITE" id="PS51186"/>
    </source>
</evidence>
<organism evidence="2 3">
    <name type="scientific">Castellaniella daejeonensis</name>
    <dbReference type="NCBI Taxonomy" id="659013"/>
    <lineage>
        <taxon>Bacteria</taxon>
        <taxon>Pseudomonadati</taxon>
        <taxon>Pseudomonadota</taxon>
        <taxon>Betaproteobacteria</taxon>
        <taxon>Burkholderiales</taxon>
        <taxon>Alcaligenaceae</taxon>
        <taxon>Castellaniella</taxon>
    </lineage>
</organism>
<feature type="domain" description="N-acetyltransferase" evidence="1">
    <location>
        <begin position="238"/>
        <end position="374"/>
    </location>
</feature>
<dbReference type="SUPFAM" id="SSF55729">
    <property type="entry name" value="Acyl-CoA N-acyltransferases (Nat)"/>
    <property type="match status" value="1"/>
</dbReference>
<keyword evidence="3" id="KW-1185">Reference proteome</keyword>
<evidence type="ECO:0000313" key="2">
    <source>
        <dbReference type="EMBL" id="GAA0223516.1"/>
    </source>
</evidence>
<dbReference type="Proteomes" id="UP001501176">
    <property type="component" value="Unassembled WGS sequence"/>
</dbReference>
<accession>A0ABN0TJU0</accession>
<proteinExistence type="predicted"/>
<dbReference type="PANTHER" id="PTHR35602:SF3">
    <property type="entry name" value="ESTERASE YQIA"/>
    <property type="match status" value="1"/>
</dbReference>
<dbReference type="InterPro" id="IPR000182">
    <property type="entry name" value="GNAT_dom"/>
</dbReference>
<gene>
    <name evidence="2" type="ORF">GCM10009125_10670</name>
</gene>
<dbReference type="Pfam" id="PF05728">
    <property type="entry name" value="UPF0227"/>
    <property type="match status" value="1"/>
</dbReference>
<dbReference type="PANTHER" id="PTHR35602">
    <property type="entry name" value="ESTERASE YQIA-RELATED"/>
    <property type="match status" value="1"/>
</dbReference>
<name>A0ABN0TJU0_9BURK</name>
<dbReference type="Gene3D" id="3.40.630.30">
    <property type="match status" value="1"/>
</dbReference>
<dbReference type="Pfam" id="PF13673">
    <property type="entry name" value="Acetyltransf_10"/>
    <property type="match status" value="1"/>
</dbReference>
<sequence>MDARLRRAPPGARNAAPRLDTMILYLHGFRSSPDSAKARLMAGAMAERGLAADWCCPQLPASPAAALDLALGLLRDRLGAPAAVGGGDDSPADRLTVIGSSLGGFYATWLAERLGCRAVLLNPVVHAARDLSTQVGSHRTFHGDEPFEFLPGHVDELARAEADIPVLTRPERYFLLAATGDEVLDWREMRDRFAGSRQRIIEGSDHGISDFADWLPEVLEFALGGAMPAAMQSASGRRVVTGAWEDLGAEAGRIRLEVFVQEQQVPLEEELDARDAQCLHAVAYDADGQAMGTGRLLPDGHIGRMAVRKAWRGQGVGSLLLNALMDAARRRGDAEVVLDAQLHARPFYARHGFVEEGGTFMDAGIPHRVMRRRF</sequence>
<dbReference type="InterPro" id="IPR029058">
    <property type="entry name" value="AB_hydrolase_fold"/>
</dbReference>
<evidence type="ECO:0000313" key="3">
    <source>
        <dbReference type="Proteomes" id="UP001501176"/>
    </source>
</evidence>
<dbReference type="EMBL" id="BAAAFN010000008">
    <property type="protein sequence ID" value="GAA0223516.1"/>
    <property type="molecule type" value="Genomic_DNA"/>
</dbReference>
<dbReference type="InterPro" id="IPR016181">
    <property type="entry name" value="Acyl_CoA_acyltransferase"/>
</dbReference>